<dbReference type="EMBL" id="CP022310">
    <property type="protein sequence ID" value="QDI67402.1"/>
    <property type="molecule type" value="Genomic_DNA"/>
</dbReference>
<organism evidence="3 4">
    <name type="scientific">Streptomyces calvus</name>
    <dbReference type="NCBI Taxonomy" id="67282"/>
    <lineage>
        <taxon>Bacteria</taxon>
        <taxon>Bacillati</taxon>
        <taxon>Actinomycetota</taxon>
        <taxon>Actinomycetes</taxon>
        <taxon>Kitasatosporales</taxon>
        <taxon>Streptomycetaceae</taxon>
        <taxon>Streptomyces</taxon>
    </lineage>
</organism>
<dbReference type="Gene3D" id="1.10.530.10">
    <property type="match status" value="1"/>
</dbReference>
<gene>
    <name evidence="3" type="ORF">CD934_00970</name>
</gene>
<dbReference type="PANTHER" id="PTHR33308:SF9">
    <property type="entry name" value="PEPTIDOGLYCAN HYDROLASE FLGJ"/>
    <property type="match status" value="1"/>
</dbReference>
<evidence type="ECO:0000313" key="3">
    <source>
        <dbReference type="EMBL" id="QDI67402.1"/>
    </source>
</evidence>
<sequence>MAPLTTSYFSSAGEVAVFDWPANTVVGRRPLTDVWSGLPAEFSAGVDAAVDLGAGMLYVFRGPAYVRIPTATDQVDEGYPLPIAGMWPGVVFDAVDAAMNWGDGKVYFFRGAQYARYDIAADRQDPGYPKDVSVGWRGVDPAWVAGGIHGAVNTGTGRAYLFQGAEYVALDWHAKAQLPGYPLPVADHWPGVMGPVEAAWSHAAPAPVGGPATAGAADFYHRYHAFAEPGEAHLGVPVLVTLGQAALESDWGRSAPGNNFFGIKARATDPEESRQLLRTREVLRRPDATFPEVISVTPLPDGSFEYVVRDWFRRYASPEESFTHHARFLRDNSRYAAAFDHSDDPYAFARAVAAAGYATDPRYADILTGRMRELEASR</sequence>
<dbReference type="AlphaFoldDB" id="A0A514JKC3"/>
<dbReference type="SUPFAM" id="SSF50923">
    <property type="entry name" value="Hemopexin-like domain"/>
    <property type="match status" value="1"/>
</dbReference>
<dbReference type="InterPro" id="IPR036375">
    <property type="entry name" value="Hemopexin-like_dom_sf"/>
</dbReference>
<dbReference type="Pfam" id="PF01832">
    <property type="entry name" value="Glucosaminidase"/>
    <property type="match status" value="1"/>
</dbReference>
<dbReference type="GO" id="GO:0004040">
    <property type="term" value="F:amidase activity"/>
    <property type="evidence" value="ECO:0007669"/>
    <property type="project" value="InterPro"/>
</dbReference>
<dbReference type="SMART" id="SM00047">
    <property type="entry name" value="LYZ2"/>
    <property type="match status" value="1"/>
</dbReference>
<dbReference type="Gene3D" id="2.110.10.10">
    <property type="entry name" value="Hemopexin-like domain"/>
    <property type="match status" value="2"/>
</dbReference>
<keyword evidence="4" id="KW-1185">Reference proteome</keyword>
<dbReference type="PANTHER" id="PTHR33308">
    <property type="entry name" value="PEPTIDOGLYCAN HYDROLASE FLGJ"/>
    <property type="match status" value="1"/>
</dbReference>
<protein>
    <recommendedName>
        <fullName evidence="2">Mannosyl-glycoprotein endo-beta-N-acetylglucosamidase-like domain-containing protein</fullName>
    </recommendedName>
</protein>
<dbReference type="SMART" id="SM00120">
    <property type="entry name" value="HX"/>
    <property type="match status" value="3"/>
</dbReference>
<evidence type="ECO:0000256" key="1">
    <source>
        <dbReference type="ARBA" id="ARBA00022801"/>
    </source>
</evidence>
<dbReference type="Pfam" id="PF00045">
    <property type="entry name" value="Hemopexin"/>
    <property type="match status" value="3"/>
</dbReference>
<evidence type="ECO:0000259" key="2">
    <source>
        <dbReference type="SMART" id="SM00047"/>
    </source>
</evidence>
<dbReference type="InterPro" id="IPR002901">
    <property type="entry name" value="MGlyc_endo_b_GlcNAc-like_dom"/>
</dbReference>
<dbReference type="KEGG" id="sast:CD934_00970"/>
<dbReference type="PROSITE" id="PS51642">
    <property type="entry name" value="HEMOPEXIN_2"/>
    <property type="match status" value="3"/>
</dbReference>
<dbReference type="InterPro" id="IPR051056">
    <property type="entry name" value="Glycosyl_Hydrolase_73"/>
</dbReference>
<dbReference type="Proteomes" id="UP000316215">
    <property type="component" value="Chromosome"/>
</dbReference>
<dbReference type="RefSeq" id="WP_142230921.1">
    <property type="nucleotide sequence ID" value="NZ_CP022310.1"/>
</dbReference>
<accession>A0A514JKC3</accession>
<reference evidence="3 4" key="1">
    <citation type="submission" date="2017-07" db="EMBL/GenBank/DDBJ databases">
        <title>The Complete Genome of Streptomyces asterosporus-ZSY.</title>
        <authorList>
            <person name="Zhang S."/>
        </authorList>
    </citation>
    <scope>NUCLEOTIDE SEQUENCE [LARGE SCALE GENOMIC DNA]</scope>
    <source>
        <strain evidence="3 4">DSM 41452</strain>
    </source>
</reference>
<name>A0A514JKC3_9ACTN</name>
<dbReference type="InterPro" id="IPR018487">
    <property type="entry name" value="Hemopexin-like_repeat"/>
</dbReference>
<feature type="domain" description="Mannosyl-glycoprotein endo-beta-N-acetylglucosamidase-like" evidence="2">
    <location>
        <begin position="211"/>
        <end position="375"/>
    </location>
</feature>
<evidence type="ECO:0000313" key="4">
    <source>
        <dbReference type="Proteomes" id="UP000316215"/>
    </source>
</evidence>
<proteinExistence type="predicted"/>
<keyword evidence="1" id="KW-0378">Hydrolase</keyword>